<protein>
    <submittedName>
        <fullName evidence="2">Uncharacterized protein</fullName>
    </submittedName>
</protein>
<dbReference type="Gene3D" id="1.10.238.10">
    <property type="entry name" value="EF-hand"/>
    <property type="match status" value="1"/>
</dbReference>
<dbReference type="Proteomes" id="UP000193560">
    <property type="component" value="Unassembled WGS sequence"/>
</dbReference>
<evidence type="ECO:0000313" key="2">
    <source>
        <dbReference type="EMBL" id="ORZ07699.1"/>
    </source>
</evidence>
<proteinExistence type="predicted"/>
<dbReference type="AlphaFoldDB" id="A0A1X2I293"/>
<name>A0A1X2I293_9FUNG</name>
<feature type="transmembrane region" description="Helical" evidence="1">
    <location>
        <begin position="130"/>
        <end position="151"/>
    </location>
</feature>
<keyword evidence="1" id="KW-0812">Transmembrane</keyword>
<sequence length="160" mass="18198">MDKFISAFNRSQPRKDDEGRSHQFVKRLATTASPFISDKTVGQTLSLSELSSIEKDVYSAWWNELDPFGLGIVVDEVMHPFLQASGLAQETLQRIIDFYAGESRYTEDQFYAILRLVAHGQSGRKINRDLVALGGKIKVILYLYVVLNIIFCKFSTSHQF</sequence>
<keyword evidence="3" id="KW-1185">Reference proteome</keyword>
<reference evidence="2 3" key="1">
    <citation type="submission" date="2016-07" db="EMBL/GenBank/DDBJ databases">
        <title>Pervasive Adenine N6-methylation of Active Genes in Fungi.</title>
        <authorList>
            <consortium name="DOE Joint Genome Institute"/>
            <person name="Mondo S.J."/>
            <person name="Dannebaum R.O."/>
            <person name="Kuo R.C."/>
            <person name="Labutti K."/>
            <person name="Haridas S."/>
            <person name="Kuo A."/>
            <person name="Salamov A."/>
            <person name="Ahrendt S.R."/>
            <person name="Lipzen A."/>
            <person name="Sullivan W."/>
            <person name="Andreopoulos W.B."/>
            <person name="Clum A."/>
            <person name="Lindquist E."/>
            <person name="Daum C."/>
            <person name="Ramamoorthy G.K."/>
            <person name="Gryganskyi A."/>
            <person name="Culley D."/>
            <person name="Magnuson J.K."/>
            <person name="James T.Y."/>
            <person name="O'Malley M.A."/>
            <person name="Stajich J.E."/>
            <person name="Spatafora J.W."/>
            <person name="Visel A."/>
            <person name="Grigoriev I.V."/>
        </authorList>
    </citation>
    <scope>NUCLEOTIDE SEQUENCE [LARGE SCALE GENOMIC DNA]</scope>
    <source>
        <strain evidence="2 3">NRRL 1336</strain>
    </source>
</reference>
<dbReference type="STRING" id="90262.A0A1X2I293"/>
<organism evidence="2 3">
    <name type="scientific">Absidia repens</name>
    <dbReference type="NCBI Taxonomy" id="90262"/>
    <lineage>
        <taxon>Eukaryota</taxon>
        <taxon>Fungi</taxon>
        <taxon>Fungi incertae sedis</taxon>
        <taxon>Mucoromycota</taxon>
        <taxon>Mucoromycotina</taxon>
        <taxon>Mucoromycetes</taxon>
        <taxon>Mucorales</taxon>
        <taxon>Cunninghamellaceae</taxon>
        <taxon>Absidia</taxon>
    </lineage>
</organism>
<comment type="caution">
    <text evidence="2">The sequence shown here is derived from an EMBL/GenBank/DDBJ whole genome shotgun (WGS) entry which is preliminary data.</text>
</comment>
<dbReference type="EMBL" id="MCGE01000034">
    <property type="protein sequence ID" value="ORZ07699.1"/>
    <property type="molecule type" value="Genomic_DNA"/>
</dbReference>
<dbReference type="OrthoDB" id="2553626at2759"/>
<accession>A0A1X2I293</accession>
<keyword evidence="1" id="KW-0472">Membrane</keyword>
<gene>
    <name evidence="2" type="ORF">BCR42DRAFT_152411</name>
</gene>
<keyword evidence="1" id="KW-1133">Transmembrane helix</keyword>
<evidence type="ECO:0000313" key="3">
    <source>
        <dbReference type="Proteomes" id="UP000193560"/>
    </source>
</evidence>
<evidence type="ECO:0000256" key="1">
    <source>
        <dbReference type="SAM" id="Phobius"/>
    </source>
</evidence>